<dbReference type="AlphaFoldDB" id="A0A7X0NUX2"/>
<proteinExistence type="predicted"/>
<comment type="caution">
    <text evidence="1">The sequence shown here is derived from an EMBL/GenBank/DDBJ whole genome shotgun (WGS) entry which is preliminary data.</text>
</comment>
<gene>
    <name evidence="1" type="ORF">HD593_004899</name>
</gene>
<keyword evidence="2" id="KW-1185">Reference proteome</keyword>
<sequence>MSDTGHHRALRRAAARIPPGTVVLHLGGT</sequence>
<name>A0A7X0NUX2_9ACTN</name>
<accession>A0A7X0NUX2</accession>
<organism evidence="1 2">
    <name type="scientific">Nonomuraea rubra</name>
    <dbReference type="NCBI Taxonomy" id="46180"/>
    <lineage>
        <taxon>Bacteria</taxon>
        <taxon>Bacillati</taxon>
        <taxon>Actinomycetota</taxon>
        <taxon>Actinomycetes</taxon>
        <taxon>Streptosporangiales</taxon>
        <taxon>Streptosporangiaceae</taxon>
        <taxon>Nonomuraea</taxon>
    </lineage>
</organism>
<evidence type="ECO:0000313" key="2">
    <source>
        <dbReference type="Proteomes" id="UP000565579"/>
    </source>
</evidence>
<dbReference type="EMBL" id="JACHMI010000001">
    <property type="protein sequence ID" value="MBB6550104.1"/>
    <property type="molecule type" value="Genomic_DNA"/>
</dbReference>
<evidence type="ECO:0000313" key="1">
    <source>
        <dbReference type="EMBL" id="MBB6550104.1"/>
    </source>
</evidence>
<reference evidence="1 2" key="1">
    <citation type="submission" date="2020-08" db="EMBL/GenBank/DDBJ databases">
        <title>Sequencing the genomes of 1000 actinobacteria strains.</title>
        <authorList>
            <person name="Klenk H.-P."/>
        </authorList>
    </citation>
    <scope>NUCLEOTIDE SEQUENCE [LARGE SCALE GENOMIC DNA]</scope>
    <source>
        <strain evidence="1 2">DSM 43768</strain>
    </source>
</reference>
<protein>
    <submittedName>
        <fullName evidence="1">Uncharacterized protein</fullName>
    </submittedName>
</protein>
<dbReference type="Proteomes" id="UP000565579">
    <property type="component" value="Unassembled WGS sequence"/>
</dbReference>